<protein>
    <submittedName>
        <fullName evidence="2">Uncharacterized protein</fullName>
    </submittedName>
</protein>
<reference evidence="2" key="1">
    <citation type="journal article" date="2015" name="Nature">
        <title>Complex archaea that bridge the gap between prokaryotes and eukaryotes.</title>
        <authorList>
            <person name="Spang A."/>
            <person name="Saw J.H."/>
            <person name="Jorgensen S.L."/>
            <person name="Zaremba-Niedzwiedzka K."/>
            <person name="Martijn J."/>
            <person name="Lind A.E."/>
            <person name="van Eijk R."/>
            <person name="Schleper C."/>
            <person name="Guy L."/>
            <person name="Ettema T.J."/>
        </authorList>
    </citation>
    <scope>NUCLEOTIDE SEQUENCE</scope>
</reference>
<accession>A0A0F8XKQ6</accession>
<dbReference type="EMBL" id="LAZR01070308">
    <property type="protein sequence ID" value="KKK42699.1"/>
    <property type="molecule type" value="Genomic_DNA"/>
</dbReference>
<gene>
    <name evidence="2" type="ORF">LCGC14_3169660</name>
</gene>
<comment type="caution">
    <text evidence="2">The sequence shown here is derived from an EMBL/GenBank/DDBJ whole genome shotgun (WGS) entry which is preliminary data.</text>
</comment>
<proteinExistence type="predicted"/>
<evidence type="ECO:0000313" key="2">
    <source>
        <dbReference type="EMBL" id="KKK42699.1"/>
    </source>
</evidence>
<evidence type="ECO:0000256" key="1">
    <source>
        <dbReference type="SAM" id="Phobius"/>
    </source>
</evidence>
<dbReference type="AlphaFoldDB" id="A0A0F8XKQ6"/>
<name>A0A0F8XKQ6_9ZZZZ</name>
<keyword evidence="1" id="KW-0472">Membrane</keyword>
<sequence length="124" mass="13582">MPTLSTAQITGIVFLGMILSGAVIVEYLSESYYCEPEDNVKECLRLSGSGITCYYLTAPDITKGDRCTGGVWQPLNKHLPDIIEITAPDSVSAEKSFSTDNCIVKGEYCYCNPRGNLDNKRLCS</sequence>
<organism evidence="2">
    <name type="scientific">marine sediment metagenome</name>
    <dbReference type="NCBI Taxonomy" id="412755"/>
    <lineage>
        <taxon>unclassified sequences</taxon>
        <taxon>metagenomes</taxon>
        <taxon>ecological metagenomes</taxon>
    </lineage>
</organism>
<keyword evidence="1" id="KW-1133">Transmembrane helix</keyword>
<keyword evidence="1" id="KW-0812">Transmembrane</keyword>
<feature type="transmembrane region" description="Helical" evidence="1">
    <location>
        <begin position="6"/>
        <end position="28"/>
    </location>
</feature>